<keyword evidence="2" id="KW-1185">Reference proteome</keyword>
<name>A0A6A5YW46_9PLEO</name>
<reference evidence="1" key="1">
    <citation type="journal article" date="2020" name="Stud. Mycol.">
        <title>101 Dothideomycetes genomes: a test case for predicting lifestyles and emergence of pathogens.</title>
        <authorList>
            <person name="Haridas S."/>
            <person name="Albert R."/>
            <person name="Binder M."/>
            <person name="Bloem J."/>
            <person name="Labutti K."/>
            <person name="Salamov A."/>
            <person name="Andreopoulos B."/>
            <person name="Baker S."/>
            <person name="Barry K."/>
            <person name="Bills G."/>
            <person name="Bluhm B."/>
            <person name="Cannon C."/>
            <person name="Castanera R."/>
            <person name="Culley D."/>
            <person name="Daum C."/>
            <person name="Ezra D."/>
            <person name="Gonzalez J."/>
            <person name="Henrissat B."/>
            <person name="Kuo A."/>
            <person name="Liang C."/>
            <person name="Lipzen A."/>
            <person name="Lutzoni F."/>
            <person name="Magnuson J."/>
            <person name="Mondo S."/>
            <person name="Nolan M."/>
            <person name="Ohm R."/>
            <person name="Pangilinan J."/>
            <person name="Park H.-J."/>
            <person name="Ramirez L."/>
            <person name="Alfaro M."/>
            <person name="Sun H."/>
            <person name="Tritt A."/>
            <person name="Yoshinaga Y."/>
            <person name="Zwiers L.-H."/>
            <person name="Turgeon B."/>
            <person name="Goodwin S."/>
            <person name="Spatafora J."/>
            <person name="Crous P."/>
            <person name="Grigoriev I."/>
        </authorList>
    </citation>
    <scope>NUCLEOTIDE SEQUENCE</scope>
    <source>
        <strain evidence="1">CBS 627.86</strain>
    </source>
</reference>
<gene>
    <name evidence="1" type="ORF">BDV96DRAFT_181561</name>
</gene>
<organism evidence="1 2">
    <name type="scientific">Lophiotrema nucula</name>
    <dbReference type="NCBI Taxonomy" id="690887"/>
    <lineage>
        <taxon>Eukaryota</taxon>
        <taxon>Fungi</taxon>
        <taxon>Dikarya</taxon>
        <taxon>Ascomycota</taxon>
        <taxon>Pezizomycotina</taxon>
        <taxon>Dothideomycetes</taxon>
        <taxon>Pleosporomycetidae</taxon>
        <taxon>Pleosporales</taxon>
        <taxon>Lophiotremataceae</taxon>
        <taxon>Lophiotrema</taxon>
    </lineage>
</organism>
<accession>A0A6A5YW46</accession>
<dbReference type="EMBL" id="ML977334">
    <property type="protein sequence ID" value="KAF2111352.1"/>
    <property type="molecule type" value="Genomic_DNA"/>
</dbReference>
<evidence type="ECO:0000313" key="2">
    <source>
        <dbReference type="Proteomes" id="UP000799770"/>
    </source>
</evidence>
<protein>
    <submittedName>
        <fullName evidence="1">Uncharacterized protein</fullName>
    </submittedName>
</protein>
<dbReference type="Proteomes" id="UP000799770">
    <property type="component" value="Unassembled WGS sequence"/>
</dbReference>
<proteinExistence type="predicted"/>
<sequence length="197" mass="23088">MDMPPLYFYVAKRLQSKPSVNYLFQVCNFTFSALAKNASNLKRMFEYKHLLSSNPQPLAPEFEIHWRVLNNHELTIAAYSDARDAITKLISDFKANSGDKAGLRTLVVEKFVELESLAKECDEKVAAAGTCSAGYTGVRLWERMEKLRRERPEWIMRLDEVERSCMADDERWMERLMREFPRERRELRKIGRELGMV</sequence>
<evidence type="ECO:0000313" key="1">
    <source>
        <dbReference type="EMBL" id="KAF2111352.1"/>
    </source>
</evidence>
<dbReference type="AlphaFoldDB" id="A0A6A5YW46"/>